<dbReference type="RefSeq" id="XP_009224605.1">
    <property type="nucleotide sequence ID" value="XM_009226341.1"/>
</dbReference>
<organism evidence="1">
    <name type="scientific">Gaeumannomyces tritici (strain R3-111a-1)</name>
    <name type="common">Wheat and barley take-all root rot fungus</name>
    <name type="synonym">Gaeumannomyces graminis var. tritici</name>
    <dbReference type="NCBI Taxonomy" id="644352"/>
    <lineage>
        <taxon>Eukaryota</taxon>
        <taxon>Fungi</taxon>
        <taxon>Dikarya</taxon>
        <taxon>Ascomycota</taxon>
        <taxon>Pezizomycotina</taxon>
        <taxon>Sordariomycetes</taxon>
        <taxon>Sordariomycetidae</taxon>
        <taxon>Magnaporthales</taxon>
        <taxon>Magnaporthaceae</taxon>
        <taxon>Gaeumannomyces</taxon>
    </lineage>
</organism>
<dbReference type="VEuPathDB" id="FungiDB:GGTG_08501"/>
<gene>
    <name evidence="2" type="primary">20348959</name>
    <name evidence="1" type="ORF">GGTG_08501</name>
</gene>
<evidence type="ECO:0000313" key="1">
    <source>
        <dbReference type="EMBL" id="EJT74661.1"/>
    </source>
</evidence>
<dbReference type="EnsemblFungi" id="EJT74661">
    <property type="protein sequence ID" value="EJT74661"/>
    <property type="gene ID" value="GGTG_08501"/>
</dbReference>
<keyword evidence="3" id="KW-1185">Reference proteome</keyword>
<reference evidence="1" key="3">
    <citation type="submission" date="2010-09" db="EMBL/GenBank/DDBJ databases">
        <title>Annotation of Gaeumannomyces graminis var. tritici R3-111a-1.</title>
        <authorList>
            <consortium name="The Broad Institute Genome Sequencing Platform"/>
            <person name="Ma L.-J."/>
            <person name="Dead R."/>
            <person name="Young S.K."/>
            <person name="Zeng Q."/>
            <person name="Gargeya S."/>
            <person name="Fitzgerald M."/>
            <person name="Haas B."/>
            <person name="Abouelleil A."/>
            <person name="Alvarado L."/>
            <person name="Arachchi H.M."/>
            <person name="Berlin A."/>
            <person name="Brown A."/>
            <person name="Chapman S.B."/>
            <person name="Chen Z."/>
            <person name="Dunbar C."/>
            <person name="Freedman E."/>
            <person name="Gearin G."/>
            <person name="Gellesch M."/>
            <person name="Goldberg J."/>
            <person name="Griggs A."/>
            <person name="Gujja S."/>
            <person name="Heiman D."/>
            <person name="Howarth C."/>
            <person name="Larson L."/>
            <person name="Lui A."/>
            <person name="MacDonald P.J.P."/>
            <person name="Mehta T."/>
            <person name="Montmayeur A."/>
            <person name="Murphy C."/>
            <person name="Neiman D."/>
            <person name="Pearson M."/>
            <person name="Priest M."/>
            <person name="Roberts A."/>
            <person name="Saif S."/>
            <person name="Shea T."/>
            <person name="Shenoy N."/>
            <person name="Sisk P."/>
            <person name="Stolte C."/>
            <person name="Sykes S."/>
            <person name="Yandava C."/>
            <person name="Wortman J."/>
            <person name="Nusbaum C."/>
            <person name="Birren B."/>
        </authorList>
    </citation>
    <scope>NUCLEOTIDE SEQUENCE</scope>
    <source>
        <strain evidence="1">R3-111a-1</strain>
    </source>
</reference>
<dbReference type="EMBL" id="GL385398">
    <property type="protein sequence ID" value="EJT74661.1"/>
    <property type="molecule type" value="Genomic_DNA"/>
</dbReference>
<dbReference type="AlphaFoldDB" id="J3P4R4"/>
<protein>
    <submittedName>
        <fullName evidence="1 2">Uncharacterized protein</fullName>
    </submittedName>
</protein>
<reference evidence="2" key="5">
    <citation type="submission" date="2018-04" db="UniProtKB">
        <authorList>
            <consortium name="EnsemblFungi"/>
        </authorList>
    </citation>
    <scope>IDENTIFICATION</scope>
    <source>
        <strain evidence="2">R3-111a-1</strain>
    </source>
</reference>
<dbReference type="GeneID" id="20348959"/>
<accession>J3P4R4</accession>
<reference evidence="1" key="2">
    <citation type="submission" date="2010-07" db="EMBL/GenBank/DDBJ databases">
        <authorList>
            <consortium name="The Broad Institute Genome Sequencing Platform"/>
            <consortium name="Broad Institute Genome Sequencing Center for Infectious Disease"/>
            <person name="Ma L.-J."/>
            <person name="Dead R."/>
            <person name="Young S."/>
            <person name="Zeng Q."/>
            <person name="Koehrsen M."/>
            <person name="Alvarado L."/>
            <person name="Berlin A."/>
            <person name="Chapman S.B."/>
            <person name="Chen Z."/>
            <person name="Freedman E."/>
            <person name="Gellesch M."/>
            <person name="Goldberg J."/>
            <person name="Griggs A."/>
            <person name="Gujja S."/>
            <person name="Heilman E.R."/>
            <person name="Heiman D."/>
            <person name="Hepburn T."/>
            <person name="Howarth C."/>
            <person name="Jen D."/>
            <person name="Larson L."/>
            <person name="Mehta T."/>
            <person name="Neiman D."/>
            <person name="Pearson M."/>
            <person name="Roberts A."/>
            <person name="Saif S."/>
            <person name="Shea T."/>
            <person name="Shenoy N."/>
            <person name="Sisk P."/>
            <person name="Stolte C."/>
            <person name="Sykes S."/>
            <person name="Walk T."/>
            <person name="White J."/>
            <person name="Yandava C."/>
            <person name="Haas B."/>
            <person name="Nusbaum C."/>
            <person name="Birren B."/>
        </authorList>
    </citation>
    <scope>NUCLEOTIDE SEQUENCE</scope>
    <source>
        <strain evidence="1">R3-111a-1</strain>
    </source>
</reference>
<dbReference type="Proteomes" id="UP000006039">
    <property type="component" value="Unassembled WGS sequence"/>
</dbReference>
<dbReference type="HOGENOM" id="CLU_2049854_0_0_1"/>
<name>J3P4R4_GAET3</name>
<evidence type="ECO:0000313" key="2">
    <source>
        <dbReference type="EnsemblFungi" id="EJT74661"/>
    </source>
</evidence>
<reference evidence="3" key="1">
    <citation type="submission" date="2010-07" db="EMBL/GenBank/DDBJ databases">
        <title>The genome sequence of Gaeumannomyces graminis var. tritici strain R3-111a-1.</title>
        <authorList>
            <consortium name="The Broad Institute Genome Sequencing Platform"/>
            <person name="Ma L.-J."/>
            <person name="Dead R."/>
            <person name="Young S."/>
            <person name="Zeng Q."/>
            <person name="Koehrsen M."/>
            <person name="Alvarado L."/>
            <person name="Berlin A."/>
            <person name="Chapman S.B."/>
            <person name="Chen Z."/>
            <person name="Freedman E."/>
            <person name="Gellesch M."/>
            <person name="Goldberg J."/>
            <person name="Griggs A."/>
            <person name="Gujja S."/>
            <person name="Heilman E.R."/>
            <person name="Heiman D."/>
            <person name="Hepburn T."/>
            <person name="Howarth C."/>
            <person name="Jen D."/>
            <person name="Larson L."/>
            <person name="Mehta T."/>
            <person name="Neiman D."/>
            <person name="Pearson M."/>
            <person name="Roberts A."/>
            <person name="Saif S."/>
            <person name="Shea T."/>
            <person name="Shenoy N."/>
            <person name="Sisk P."/>
            <person name="Stolte C."/>
            <person name="Sykes S."/>
            <person name="Walk T."/>
            <person name="White J."/>
            <person name="Yandava C."/>
            <person name="Haas B."/>
            <person name="Nusbaum C."/>
            <person name="Birren B."/>
        </authorList>
    </citation>
    <scope>NUCLEOTIDE SEQUENCE [LARGE SCALE GENOMIC DNA]</scope>
    <source>
        <strain evidence="3">R3-111a-1</strain>
    </source>
</reference>
<reference evidence="2" key="4">
    <citation type="journal article" date="2015" name="G3 (Bethesda)">
        <title>Genome sequences of three phytopathogenic species of the Magnaporthaceae family of fungi.</title>
        <authorList>
            <person name="Okagaki L.H."/>
            <person name="Nunes C.C."/>
            <person name="Sailsbery J."/>
            <person name="Clay B."/>
            <person name="Brown D."/>
            <person name="John T."/>
            <person name="Oh Y."/>
            <person name="Young N."/>
            <person name="Fitzgerald M."/>
            <person name="Haas B.J."/>
            <person name="Zeng Q."/>
            <person name="Young S."/>
            <person name="Adiconis X."/>
            <person name="Fan L."/>
            <person name="Levin J.Z."/>
            <person name="Mitchell T.K."/>
            <person name="Okubara P.A."/>
            <person name="Farman M.L."/>
            <person name="Kohn L.M."/>
            <person name="Birren B."/>
            <person name="Ma L.-J."/>
            <person name="Dean R.A."/>
        </authorList>
    </citation>
    <scope>NUCLEOTIDE SEQUENCE</scope>
    <source>
        <strain evidence="2">R3-111a-1</strain>
    </source>
</reference>
<evidence type="ECO:0000313" key="3">
    <source>
        <dbReference type="Proteomes" id="UP000006039"/>
    </source>
</evidence>
<proteinExistence type="predicted"/>
<sequence>MARNRASSLPRGARLFPAAATRRGLLSRLSLRLVGLSRIVSCLGGGPAWSVICETEVPAANWARGRGRAHVNVTLWRLVSSLPPPRPQQTVRLAWRLDTRCRVHGSPNPQDPCGRAFLAL</sequence>